<gene>
    <name evidence="1" type="ORF">J2S42_005548</name>
</gene>
<protein>
    <recommendedName>
        <fullName evidence="3">FXSXX-COOH protein</fullName>
    </recommendedName>
</protein>
<sequence length="59" mass="6091">MFENDQDTTDDASMLADVRALPIGELVAADAADLDGALDHVLRGLSSTVESLAAFGNSP</sequence>
<evidence type="ECO:0000313" key="2">
    <source>
        <dbReference type="Proteomes" id="UP001240236"/>
    </source>
</evidence>
<dbReference type="EMBL" id="JAUSUZ010000001">
    <property type="protein sequence ID" value="MDQ0368879.1"/>
    <property type="molecule type" value="Genomic_DNA"/>
</dbReference>
<dbReference type="RefSeq" id="WP_307243703.1">
    <property type="nucleotide sequence ID" value="NZ_JAUSUZ010000001.1"/>
</dbReference>
<keyword evidence="2" id="KW-1185">Reference proteome</keyword>
<organism evidence="1 2">
    <name type="scientific">Catenuloplanes indicus</name>
    <dbReference type="NCBI Taxonomy" id="137267"/>
    <lineage>
        <taxon>Bacteria</taxon>
        <taxon>Bacillati</taxon>
        <taxon>Actinomycetota</taxon>
        <taxon>Actinomycetes</taxon>
        <taxon>Micromonosporales</taxon>
        <taxon>Micromonosporaceae</taxon>
        <taxon>Catenuloplanes</taxon>
    </lineage>
</organism>
<dbReference type="Proteomes" id="UP001240236">
    <property type="component" value="Unassembled WGS sequence"/>
</dbReference>
<dbReference type="AlphaFoldDB" id="A0AAE3W530"/>
<proteinExistence type="predicted"/>
<name>A0AAE3W530_9ACTN</name>
<accession>A0AAE3W530</accession>
<evidence type="ECO:0000313" key="1">
    <source>
        <dbReference type="EMBL" id="MDQ0368879.1"/>
    </source>
</evidence>
<comment type="caution">
    <text evidence="1">The sequence shown here is derived from an EMBL/GenBank/DDBJ whole genome shotgun (WGS) entry which is preliminary data.</text>
</comment>
<evidence type="ECO:0008006" key="3">
    <source>
        <dbReference type="Google" id="ProtNLM"/>
    </source>
</evidence>
<reference evidence="1 2" key="1">
    <citation type="submission" date="2023-07" db="EMBL/GenBank/DDBJ databases">
        <title>Sequencing the genomes of 1000 actinobacteria strains.</title>
        <authorList>
            <person name="Klenk H.-P."/>
        </authorList>
    </citation>
    <scope>NUCLEOTIDE SEQUENCE [LARGE SCALE GENOMIC DNA]</scope>
    <source>
        <strain evidence="1 2">DSM 44709</strain>
    </source>
</reference>